<dbReference type="RefSeq" id="WP_143043782.1">
    <property type="nucleotide sequence ID" value="NZ_FNDJ01000008.1"/>
</dbReference>
<dbReference type="InterPro" id="IPR009057">
    <property type="entry name" value="Homeodomain-like_sf"/>
</dbReference>
<keyword evidence="1" id="KW-0805">Transcription regulation</keyword>
<keyword evidence="6" id="KW-1185">Reference proteome</keyword>
<dbReference type="PANTHER" id="PTHR46796:SF6">
    <property type="entry name" value="ARAC SUBFAMILY"/>
    <property type="match status" value="1"/>
</dbReference>
<proteinExistence type="predicted"/>
<dbReference type="Pfam" id="PF14525">
    <property type="entry name" value="AraC_binding_2"/>
    <property type="match status" value="1"/>
</dbReference>
<dbReference type="SUPFAM" id="SSF46689">
    <property type="entry name" value="Homeodomain-like"/>
    <property type="match status" value="1"/>
</dbReference>
<accession>A0A1G8PYQ2</accession>
<evidence type="ECO:0000256" key="1">
    <source>
        <dbReference type="ARBA" id="ARBA00023015"/>
    </source>
</evidence>
<dbReference type="EMBL" id="FNDJ01000008">
    <property type="protein sequence ID" value="SDI97601.1"/>
    <property type="molecule type" value="Genomic_DNA"/>
</dbReference>
<dbReference type="InterPro" id="IPR020449">
    <property type="entry name" value="Tscrpt_reg_AraC-type_HTH"/>
</dbReference>
<dbReference type="Gene3D" id="1.10.10.60">
    <property type="entry name" value="Homeodomain-like"/>
    <property type="match status" value="1"/>
</dbReference>
<sequence>MPHHFHTDQVAAGDRFDYWWSAVAQSVVPVRGYSEHAAAFWAEMRSIDLGDVRISRIRSAPFQARRTPELIAASDPGLYQLSLTLSGSSGLRQGHREAALGPADMAVYDTSQPFWAWSGSDTWTGPGPGTSDGIILQFDRKALPVPAPMVERLLATRLSGRTGVGGVLALVLRRLARQEPSPADGARLSGLVLDLVTDLITHELDESTRVRGERTAALFLRVQAFVEQHLDRADLTPSLIAAGHHISTRYLHRLFQRQGLTVRGWIQQRRLERCRHDLADPGLDGRPVSQIAARWGWTDSSHFNRAFRAAYGMPPAAYRRDLRRPE</sequence>
<evidence type="ECO:0000313" key="6">
    <source>
        <dbReference type="Proteomes" id="UP000199202"/>
    </source>
</evidence>
<dbReference type="GO" id="GO:0003700">
    <property type="term" value="F:DNA-binding transcription factor activity"/>
    <property type="evidence" value="ECO:0007669"/>
    <property type="project" value="InterPro"/>
</dbReference>
<dbReference type="InterPro" id="IPR050204">
    <property type="entry name" value="AraC_XylS_family_regulators"/>
</dbReference>
<dbReference type="Pfam" id="PF12833">
    <property type="entry name" value="HTH_18"/>
    <property type="match status" value="1"/>
</dbReference>
<evidence type="ECO:0000313" key="5">
    <source>
        <dbReference type="EMBL" id="SDI97601.1"/>
    </source>
</evidence>
<dbReference type="GO" id="GO:0043565">
    <property type="term" value="F:sequence-specific DNA binding"/>
    <property type="evidence" value="ECO:0007669"/>
    <property type="project" value="InterPro"/>
</dbReference>
<dbReference type="PROSITE" id="PS01124">
    <property type="entry name" value="HTH_ARAC_FAMILY_2"/>
    <property type="match status" value="1"/>
</dbReference>
<name>A0A1G8PYQ2_9ACTN</name>
<dbReference type="STRING" id="633440.SAMN05421869_10876"/>
<reference evidence="5 6" key="1">
    <citation type="submission" date="2016-10" db="EMBL/GenBank/DDBJ databases">
        <authorList>
            <person name="de Groot N.N."/>
        </authorList>
    </citation>
    <scope>NUCLEOTIDE SEQUENCE [LARGE SCALE GENOMIC DNA]</scope>
    <source>
        <strain evidence="5 6">CGMCC 4.6533</strain>
    </source>
</reference>
<dbReference type="InterPro" id="IPR035418">
    <property type="entry name" value="AraC-bd_2"/>
</dbReference>
<protein>
    <submittedName>
        <fullName evidence="5">AraC-type DNA-binding protein</fullName>
    </submittedName>
</protein>
<organism evidence="5 6">
    <name type="scientific">Nonomuraea jiangxiensis</name>
    <dbReference type="NCBI Taxonomy" id="633440"/>
    <lineage>
        <taxon>Bacteria</taxon>
        <taxon>Bacillati</taxon>
        <taxon>Actinomycetota</taxon>
        <taxon>Actinomycetes</taxon>
        <taxon>Streptosporangiales</taxon>
        <taxon>Streptosporangiaceae</taxon>
        <taxon>Nonomuraea</taxon>
    </lineage>
</organism>
<dbReference type="OrthoDB" id="9799345at2"/>
<dbReference type="PRINTS" id="PR00032">
    <property type="entry name" value="HTHARAC"/>
</dbReference>
<dbReference type="Proteomes" id="UP000199202">
    <property type="component" value="Unassembled WGS sequence"/>
</dbReference>
<feature type="domain" description="HTH araC/xylS-type" evidence="4">
    <location>
        <begin position="220"/>
        <end position="321"/>
    </location>
</feature>
<gene>
    <name evidence="5" type="ORF">SAMN05421869_10876</name>
</gene>
<dbReference type="AlphaFoldDB" id="A0A1G8PYQ2"/>
<dbReference type="SMART" id="SM00342">
    <property type="entry name" value="HTH_ARAC"/>
    <property type="match status" value="1"/>
</dbReference>
<evidence type="ECO:0000256" key="2">
    <source>
        <dbReference type="ARBA" id="ARBA00023125"/>
    </source>
</evidence>
<keyword evidence="3" id="KW-0804">Transcription</keyword>
<dbReference type="InterPro" id="IPR018060">
    <property type="entry name" value="HTH_AraC"/>
</dbReference>
<dbReference type="PANTHER" id="PTHR46796">
    <property type="entry name" value="HTH-TYPE TRANSCRIPTIONAL ACTIVATOR RHAS-RELATED"/>
    <property type="match status" value="1"/>
</dbReference>
<keyword evidence="2 5" id="KW-0238">DNA-binding</keyword>
<evidence type="ECO:0000256" key="3">
    <source>
        <dbReference type="ARBA" id="ARBA00023163"/>
    </source>
</evidence>
<evidence type="ECO:0000259" key="4">
    <source>
        <dbReference type="PROSITE" id="PS01124"/>
    </source>
</evidence>